<protein>
    <submittedName>
        <fullName evidence="2">Uncharacterized protein</fullName>
    </submittedName>
</protein>
<dbReference type="AlphaFoldDB" id="A0A151WV44"/>
<organism evidence="2 3">
    <name type="scientific">Mycetomoellerius zeteki</name>
    <dbReference type="NCBI Taxonomy" id="64791"/>
    <lineage>
        <taxon>Eukaryota</taxon>
        <taxon>Metazoa</taxon>
        <taxon>Ecdysozoa</taxon>
        <taxon>Arthropoda</taxon>
        <taxon>Hexapoda</taxon>
        <taxon>Insecta</taxon>
        <taxon>Pterygota</taxon>
        <taxon>Neoptera</taxon>
        <taxon>Endopterygota</taxon>
        <taxon>Hymenoptera</taxon>
        <taxon>Apocrita</taxon>
        <taxon>Aculeata</taxon>
        <taxon>Formicoidea</taxon>
        <taxon>Formicidae</taxon>
        <taxon>Myrmicinae</taxon>
        <taxon>Mycetomoellerius</taxon>
    </lineage>
</organism>
<feature type="compositionally biased region" description="Polar residues" evidence="1">
    <location>
        <begin position="67"/>
        <end position="82"/>
    </location>
</feature>
<accession>A0A151WV44</accession>
<evidence type="ECO:0000256" key="1">
    <source>
        <dbReference type="SAM" id="MobiDB-lite"/>
    </source>
</evidence>
<evidence type="ECO:0000313" key="3">
    <source>
        <dbReference type="Proteomes" id="UP000075809"/>
    </source>
</evidence>
<sequence length="135" mass="14404">MRGPSLPREEHKSGINSVRRKSGDFKKSLYTPVGPSAKKYREGGGTKGPPGKKERKKKDEADRKSSGNEALSFSSGASPISLTSANLPAYQPACVHVSNNARVYAKGPPLCFLPRGDSGPRYAPQSGIAANDFSR</sequence>
<name>A0A151WV44_9HYME</name>
<dbReference type="EMBL" id="KQ982718">
    <property type="protein sequence ID" value="KYQ51698.1"/>
    <property type="molecule type" value="Genomic_DNA"/>
</dbReference>
<gene>
    <name evidence="2" type="ORF">ALC60_09186</name>
</gene>
<evidence type="ECO:0000313" key="2">
    <source>
        <dbReference type="EMBL" id="KYQ51698.1"/>
    </source>
</evidence>
<keyword evidence="3" id="KW-1185">Reference proteome</keyword>
<reference evidence="2 3" key="1">
    <citation type="submission" date="2015-09" db="EMBL/GenBank/DDBJ databases">
        <title>Trachymyrmex zeteki WGS genome.</title>
        <authorList>
            <person name="Nygaard S."/>
            <person name="Hu H."/>
            <person name="Boomsma J."/>
            <person name="Zhang G."/>
        </authorList>
    </citation>
    <scope>NUCLEOTIDE SEQUENCE [LARGE SCALE GENOMIC DNA]</scope>
    <source>
        <strain evidence="2">Tzet28-1</strain>
        <tissue evidence="2">Whole body</tissue>
    </source>
</reference>
<feature type="region of interest" description="Disordered" evidence="1">
    <location>
        <begin position="116"/>
        <end position="135"/>
    </location>
</feature>
<feature type="region of interest" description="Disordered" evidence="1">
    <location>
        <begin position="1"/>
        <end position="82"/>
    </location>
</feature>
<proteinExistence type="predicted"/>
<feature type="compositionally biased region" description="Basic and acidic residues" evidence="1">
    <location>
        <begin position="57"/>
        <end position="66"/>
    </location>
</feature>
<dbReference type="Proteomes" id="UP000075809">
    <property type="component" value="Unassembled WGS sequence"/>
</dbReference>